<dbReference type="AlphaFoldDB" id="A0A507CTL0"/>
<organism evidence="9 10">
    <name type="scientific">Synchytrium endobioticum</name>
    <dbReference type="NCBI Taxonomy" id="286115"/>
    <lineage>
        <taxon>Eukaryota</taxon>
        <taxon>Fungi</taxon>
        <taxon>Fungi incertae sedis</taxon>
        <taxon>Chytridiomycota</taxon>
        <taxon>Chytridiomycota incertae sedis</taxon>
        <taxon>Chytridiomycetes</taxon>
        <taxon>Synchytriales</taxon>
        <taxon>Synchytriaceae</taxon>
        <taxon>Synchytrium</taxon>
    </lineage>
</organism>
<evidence type="ECO:0000259" key="6">
    <source>
        <dbReference type="Pfam" id="PF00710"/>
    </source>
</evidence>
<reference evidence="10 11" key="1">
    <citation type="journal article" date="2019" name="Sci. Rep.">
        <title>Comparative genomics of chytrid fungi reveal insights into the obligate biotrophic and pathogenic lifestyle of Synchytrium endobioticum.</title>
        <authorList>
            <person name="van de Vossenberg B.T.L.H."/>
            <person name="Warris S."/>
            <person name="Nguyen H.D.T."/>
            <person name="van Gent-Pelzer M.P.E."/>
            <person name="Joly D.L."/>
            <person name="van de Geest H.C."/>
            <person name="Bonants P.J.M."/>
            <person name="Smith D.S."/>
            <person name="Levesque C.A."/>
            <person name="van der Lee T.A.J."/>
        </authorList>
    </citation>
    <scope>NUCLEOTIDE SEQUENCE [LARGE SCALE GENOMIC DNA]</scope>
    <source>
        <strain evidence="8 11">LEV6574</strain>
        <strain evidence="9 10">MB42</strain>
    </source>
</reference>
<dbReference type="Pfam" id="PF00710">
    <property type="entry name" value="Asparaginase"/>
    <property type="match status" value="1"/>
</dbReference>
<evidence type="ECO:0000256" key="5">
    <source>
        <dbReference type="PROSITE-ProRule" id="PRU10100"/>
    </source>
</evidence>
<keyword evidence="4" id="KW-0040">ANK repeat</keyword>
<dbReference type="InterPro" id="IPR027475">
    <property type="entry name" value="Asparaginase/glutaminase_AS2"/>
</dbReference>
<dbReference type="InterPro" id="IPR040919">
    <property type="entry name" value="Asparaginase_C"/>
</dbReference>
<dbReference type="PRINTS" id="PR00139">
    <property type="entry name" value="ASNGLNASE"/>
</dbReference>
<dbReference type="PROSITE" id="PS50088">
    <property type="entry name" value="ANK_REPEAT"/>
    <property type="match status" value="1"/>
</dbReference>
<dbReference type="PRINTS" id="PR01415">
    <property type="entry name" value="ANKYRIN"/>
</dbReference>
<dbReference type="SUPFAM" id="SSF53774">
    <property type="entry name" value="Glutaminase/Asparaginase"/>
    <property type="match status" value="1"/>
</dbReference>
<dbReference type="Pfam" id="PF17763">
    <property type="entry name" value="Asparaginase_C"/>
    <property type="match status" value="1"/>
</dbReference>
<dbReference type="SMART" id="SM00248">
    <property type="entry name" value="ANK"/>
    <property type="match status" value="4"/>
</dbReference>
<dbReference type="InterPro" id="IPR002110">
    <property type="entry name" value="Ankyrin_rpt"/>
</dbReference>
<dbReference type="InterPro" id="IPR027473">
    <property type="entry name" value="L-asparaginase_C"/>
</dbReference>
<dbReference type="InterPro" id="IPR036770">
    <property type="entry name" value="Ankyrin_rpt-contain_sf"/>
</dbReference>
<evidence type="ECO:0000256" key="3">
    <source>
        <dbReference type="PIRSR" id="PIRSR001220-2"/>
    </source>
</evidence>
<feature type="binding site" evidence="3">
    <location>
        <begin position="187"/>
        <end position="188"/>
    </location>
    <ligand>
        <name>substrate</name>
    </ligand>
</feature>
<dbReference type="Proteomes" id="UP000320475">
    <property type="component" value="Unassembled WGS sequence"/>
</dbReference>
<dbReference type="Pfam" id="PF12796">
    <property type="entry name" value="Ank_2"/>
    <property type="match status" value="1"/>
</dbReference>
<dbReference type="InterPro" id="IPR041725">
    <property type="entry name" value="L-asparaginase_I"/>
</dbReference>
<feature type="active site" evidence="5">
    <location>
        <position position="187"/>
    </location>
</feature>
<dbReference type="SUPFAM" id="SSF48403">
    <property type="entry name" value="Ankyrin repeat"/>
    <property type="match status" value="1"/>
</dbReference>
<feature type="domain" description="Asparaginase/glutaminase C-terminal" evidence="7">
    <location>
        <begin position="309"/>
        <end position="420"/>
    </location>
</feature>
<comment type="caution">
    <text evidence="9">The sequence shown here is derived from an EMBL/GenBank/DDBJ whole genome shotgun (WGS) entry which is preliminary data.</text>
</comment>
<dbReference type="OrthoDB" id="542841at2759"/>
<dbReference type="InterPro" id="IPR006033">
    <property type="entry name" value="AsnA_fam"/>
</dbReference>
<feature type="domain" description="L-asparaginase N-terminal" evidence="6">
    <location>
        <begin position="32"/>
        <end position="289"/>
    </location>
</feature>
<dbReference type="Pfam" id="PF13637">
    <property type="entry name" value="Ank_4"/>
    <property type="match status" value="1"/>
</dbReference>
<feature type="repeat" description="ANK" evidence="4">
    <location>
        <begin position="562"/>
        <end position="594"/>
    </location>
</feature>
<evidence type="ECO:0000256" key="1">
    <source>
        <dbReference type="ARBA" id="ARBA00012920"/>
    </source>
</evidence>
<dbReference type="EC" id="3.5.1.1" evidence="1"/>
<feature type="binding site" evidence="3">
    <location>
        <position position="156"/>
    </location>
    <ligand>
        <name>substrate</name>
    </ligand>
</feature>
<dbReference type="PIRSF" id="PIRSF001220">
    <property type="entry name" value="L-ASNase_gatD"/>
    <property type="match status" value="1"/>
</dbReference>
<dbReference type="VEuPathDB" id="FungiDB:SeMB42_g05103"/>
<evidence type="ECO:0000256" key="2">
    <source>
        <dbReference type="ARBA" id="ARBA00022801"/>
    </source>
</evidence>
<dbReference type="GO" id="GO:0004067">
    <property type="term" value="F:asparaginase activity"/>
    <property type="evidence" value="ECO:0007669"/>
    <property type="project" value="UniProtKB-UniRule"/>
</dbReference>
<gene>
    <name evidence="8" type="ORF">SeLEV6574_g05940</name>
    <name evidence="9" type="ORF">SeMB42_g05103</name>
</gene>
<dbReference type="STRING" id="286115.A0A507CTL0"/>
<name>A0A507CTL0_9FUNG</name>
<dbReference type="InterPro" id="IPR006034">
    <property type="entry name" value="Asparaginase/glutaminase-like"/>
</dbReference>
<dbReference type="PROSITE" id="PS00917">
    <property type="entry name" value="ASN_GLN_ASE_2"/>
    <property type="match status" value="1"/>
</dbReference>
<dbReference type="PROSITE" id="PS50297">
    <property type="entry name" value="ANK_REP_REGION"/>
    <property type="match status" value="1"/>
</dbReference>
<sequence length="779" mass="84333">MPTELGASVYVSDAIQSVLEASDDMVSANISRLLIIYVGGTIGMKNTQHHGYIPVPGFLSQTLASMTRFHDPIGFAEAQGLPSLNTPLTNAVHIPLRYPDGQVSSAATKLSNPTPSGQVNGTPVYKTRIPALVTPESLYGKRTRYSILEYDPLLDSSNMTMSDWVKIATEIEVNYRMFDAFIVLHGTDTMAYTASALSFMLEELGKTVILTGSQIPLAEVRNDAVDNLLGAMTIAGHFVIPEVGLFFGHKLFRGNRTIKIDAVDLNAFDSPNLRPIVTVGVNINVTWNEVFRPTTIARFKAHKVLNPSVAALRMFPGITVDTVKAFLQAPIAGVVLETYGAGNAPSNRPELLEAIREAVERGVVVVNCTQCLKGLVSDLYETGKALVQVGVVPGSDMTSEAALTKLSYLLGKGYDPETIRVEMRRNIRGELTVPSRRQRFSYIHRTRHLTQAVLGLVGQAQASLALDSLNLRDGLGNMSPGDCDRVVRSMAISTEQMSPLLNPLSGSPPSFLMKGQVEEDGSGMERTLIPMLLCQAARSGDADAVQTVAQEFPTYVSIGDYDGRTPLHIAAAEGQCTVIEALLLHGANVHLRDRFGHTALYDALRSKQSGAAKVLREGGAHFSEEEEEEIAGKLVRAASKGDVEYVKIFVENGADINRPWVDGRTCLHAAVTSQQLPVLSYILLLASTPTVIRPRSGTLQPLLSPASFDLPLPPTGKGTVWNDVNLEPKDKSGRTPLQDAVACEWNIGMQLLQDAIHKQKDALAVKNMATALFNAKESI</sequence>
<keyword evidence="10" id="KW-1185">Reference proteome</keyword>
<dbReference type="EMBL" id="QEAN01000230">
    <property type="protein sequence ID" value="TPX42489.1"/>
    <property type="molecule type" value="Genomic_DNA"/>
</dbReference>
<dbReference type="PIRSF" id="PIRSF500176">
    <property type="entry name" value="L_ASNase"/>
    <property type="match status" value="1"/>
</dbReference>
<dbReference type="Gene3D" id="3.40.50.40">
    <property type="match status" value="1"/>
</dbReference>
<keyword evidence="2" id="KW-0378">Hydrolase</keyword>
<dbReference type="GO" id="GO:0009066">
    <property type="term" value="P:aspartate family amino acid metabolic process"/>
    <property type="evidence" value="ECO:0007669"/>
    <property type="project" value="UniProtKB-ARBA"/>
</dbReference>
<evidence type="ECO:0000313" key="11">
    <source>
        <dbReference type="Proteomes" id="UP000320475"/>
    </source>
</evidence>
<dbReference type="SMART" id="SM00870">
    <property type="entry name" value="Asparaginase"/>
    <property type="match status" value="1"/>
</dbReference>
<dbReference type="Gene3D" id="3.40.50.1170">
    <property type="entry name" value="L-asparaginase, N-terminal domain"/>
    <property type="match status" value="1"/>
</dbReference>
<dbReference type="Gene3D" id="1.25.40.20">
    <property type="entry name" value="Ankyrin repeat-containing domain"/>
    <property type="match status" value="2"/>
</dbReference>
<proteinExistence type="predicted"/>
<dbReference type="NCBIfam" id="TIGR00519">
    <property type="entry name" value="asnASE_I"/>
    <property type="match status" value="1"/>
</dbReference>
<dbReference type="SFLD" id="SFLDS00057">
    <property type="entry name" value="Glutaminase/Asparaginase"/>
    <property type="match status" value="1"/>
</dbReference>
<evidence type="ECO:0000313" key="10">
    <source>
        <dbReference type="Proteomes" id="UP000317494"/>
    </source>
</evidence>
<dbReference type="InterPro" id="IPR037152">
    <property type="entry name" value="L-asparaginase_N_sf"/>
</dbReference>
<evidence type="ECO:0000313" key="8">
    <source>
        <dbReference type="EMBL" id="TPX41746.1"/>
    </source>
</evidence>
<evidence type="ECO:0000256" key="4">
    <source>
        <dbReference type="PROSITE-ProRule" id="PRU00023"/>
    </source>
</evidence>
<accession>A0A507CTL0</accession>
<dbReference type="Proteomes" id="UP000317494">
    <property type="component" value="Unassembled WGS sequence"/>
</dbReference>
<dbReference type="InterPro" id="IPR027474">
    <property type="entry name" value="L-asparaginase_N"/>
</dbReference>
<dbReference type="PROSITE" id="PS51732">
    <property type="entry name" value="ASN_GLN_ASE_3"/>
    <property type="match status" value="1"/>
</dbReference>
<dbReference type="InterPro" id="IPR036152">
    <property type="entry name" value="Asp/glu_Ase-like_sf"/>
</dbReference>
<dbReference type="FunFam" id="3.40.50.40:FF:000001">
    <property type="entry name" value="L-asparaginase 1"/>
    <property type="match status" value="1"/>
</dbReference>
<dbReference type="PANTHER" id="PTHR11707:SF28">
    <property type="entry name" value="60 KDA LYSOPHOSPHOLIPASE"/>
    <property type="match status" value="1"/>
</dbReference>
<evidence type="ECO:0000313" key="9">
    <source>
        <dbReference type="EMBL" id="TPX42489.1"/>
    </source>
</evidence>
<dbReference type="CDD" id="cd08963">
    <property type="entry name" value="L-asparaginase_I"/>
    <property type="match status" value="1"/>
</dbReference>
<protein>
    <recommendedName>
        <fullName evidence="1">asparaginase</fullName>
        <ecNumber evidence="1">3.5.1.1</ecNumber>
    </recommendedName>
</protein>
<evidence type="ECO:0000259" key="7">
    <source>
        <dbReference type="Pfam" id="PF17763"/>
    </source>
</evidence>
<dbReference type="PANTHER" id="PTHR11707">
    <property type="entry name" value="L-ASPARAGINASE"/>
    <property type="match status" value="1"/>
</dbReference>
<dbReference type="EMBL" id="QEAM01000304">
    <property type="protein sequence ID" value="TPX41746.1"/>
    <property type="molecule type" value="Genomic_DNA"/>
</dbReference>